<gene>
    <name evidence="9" type="ORF">HY834_05995</name>
</gene>
<keyword evidence="5 6" id="KW-0472">Membrane</keyword>
<evidence type="ECO:0000256" key="2">
    <source>
        <dbReference type="ARBA" id="ARBA00022475"/>
    </source>
</evidence>
<feature type="domain" description="ABC3 transporter permease C-terminal" evidence="7">
    <location>
        <begin position="731"/>
        <end position="840"/>
    </location>
</feature>
<evidence type="ECO:0000256" key="6">
    <source>
        <dbReference type="SAM" id="Phobius"/>
    </source>
</evidence>
<feature type="transmembrane region" description="Helical" evidence="6">
    <location>
        <begin position="265"/>
        <end position="289"/>
    </location>
</feature>
<protein>
    <submittedName>
        <fullName evidence="9">ABC transporter permease</fullName>
    </submittedName>
</protein>
<sequence length="852" mass="88881">MQGFWAAIRVGLLDMRGDMRRFGLLIAALAVGTALIAGVSSVGASIKQAVERDAAVLMGGDIELSRADRVATDKELALFATFGQVSNVVDTNVGAKAGDANAFVDLVSIGEAYPLLGRIDSPELPAGEAPFRFLSERDGIFGALVDPLMLDQLGLGVGDTIEIGGTPFEVRGVLRGLPDAAVRGFRLGRVAVITIPGLRMLSDQTSPLPGLGTWFRYKLLLTDRSNPEAGRVAVETALADPSWTVRSARQGLGPMVRYYDLFMRFLVIVGLASLLIGGVSVWTGISAYVTERANVIAVLRSMGASRARIFVHFFSQVATLAAIGVGLGLVAGASVALLALPVVGAAVGVSLAPTLHVGPLLVAAGVGLITAFAFSYLPLQQAQAISPVTLFRSKGLAAPPIDWRILFGSLQIVPLVLSAAGFLWLAVIMTDDPMLVTAFAAVSVLSVVLFRMALALASSALARLPEPSNRVLRYALRDISGAGSTAPSVVISVGLALAMLVVVLVLEVNLRNEYLGASVFDAPTLVASDLFDDEVETLQSMKDKGGDITAFTATPMLRGALTAVDGTPVGALRAHGPEASFLLSGDIPLTFRTQLPPSSKLVAGQWWPADYQGPPLVSLHQSLRSGLGVDIGDKLTFTIFGDTITADVASFRDYSWQGGIDFLATFSPGVLEAYPSTLLGAVTAAPGREDAVERTLASALPDVRFIAIGETLEKITTALGQLSLAASLVGGLAVGNGLLVLLGSLAAGRRQRQADAVITKVLGARRIEVIAVSVVHYLLLATFAALLATPLGIVLSWILTMVLLEVDFTLNAMTLAAVDAGAIAITGLLGATTILKALSARPALFLRQLGAE</sequence>
<feature type="transmembrane region" description="Helical" evidence="6">
    <location>
        <begin position="360"/>
        <end position="379"/>
    </location>
</feature>
<evidence type="ECO:0000313" key="10">
    <source>
        <dbReference type="Proteomes" id="UP000782610"/>
    </source>
</evidence>
<feature type="domain" description="MacB-like periplasmic core" evidence="8">
    <location>
        <begin position="24"/>
        <end position="194"/>
    </location>
</feature>
<dbReference type="InterPro" id="IPR003838">
    <property type="entry name" value="ABC3_permease_C"/>
</dbReference>
<dbReference type="GO" id="GO:0005886">
    <property type="term" value="C:plasma membrane"/>
    <property type="evidence" value="ECO:0007669"/>
    <property type="project" value="UniProtKB-SubCell"/>
</dbReference>
<feature type="transmembrane region" description="Helical" evidence="6">
    <location>
        <begin position="405"/>
        <end position="429"/>
    </location>
</feature>
<dbReference type="Pfam" id="PF02687">
    <property type="entry name" value="FtsX"/>
    <property type="match status" value="2"/>
</dbReference>
<proteinExistence type="predicted"/>
<name>A0A933L1B3_9HYPH</name>
<evidence type="ECO:0000259" key="7">
    <source>
        <dbReference type="Pfam" id="PF02687"/>
    </source>
</evidence>
<feature type="transmembrane region" description="Helical" evidence="6">
    <location>
        <begin position="724"/>
        <end position="748"/>
    </location>
</feature>
<feature type="transmembrane region" description="Helical" evidence="6">
    <location>
        <begin position="769"/>
        <end position="800"/>
    </location>
</feature>
<accession>A0A933L1B3</accession>
<dbReference type="PANTHER" id="PTHR30287:SF1">
    <property type="entry name" value="INNER MEMBRANE PROTEIN"/>
    <property type="match status" value="1"/>
</dbReference>
<keyword evidence="2" id="KW-1003">Cell membrane</keyword>
<evidence type="ECO:0000256" key="4">
    <source>
        <dbReference type="ARBA" id="ARBA00022989"/>
    </source>
</evidence>
<dbReference type="AlphaFoldDB" id="A0A933L1B3"/>
<dbReference type="InterPro" id="IPR038766">
    <property type="entry name" value="Membrane_comp_ABC_pdt"/>
</dbReference>
<feature type="transmembrane region" description="Helical" evidence="6">
    <location>
        <begin position="310"/>
        <end position="340"/>
    </location>
</feature>
<keyword evidence="4 6" id="KW-1133">Transmembrane helix</keyword>
<evidence type="ECO:0000313" key="9">
    <source>
        <dbReference type="EMBL" id="MBI4921282.1"/>
    </source>
</evidence>
<evidence type="ECO:0000256" key="1">
    <source>
        <dbReference type="ARBA" id="ARBA00004651"/>
    </source>
</evidence>
<dbReference type="Pfam" id="PF12704">
    <property type="entry name" value="MacB_PCD"/>
    <property type="match status" value="1"/>
</dbReference>
<organism evidence="9 10">
    <name type="scientific">Devosia nanyangense</name>
    <dbReference type="NCBI Taxonomy" id="1228055"/>
    <lineage>
        <taxon>Bacteria</taxon>
        <taxon>Pseudomonadati</taxon>
        <taxon>Pseudomonadota</taxon>
        <taxon>Alphaproteobacteria</taxon>
        <taxon>Hyphomicrobiales</taxon>
        <taxon>Devosiaceae</taxon>
        <taxon>Devosia</taxon>
    </lineage>
</organism>
<evidence type="ECO:0000256" key="5">
    <source>
        <dbReference type="ARBA" id="ARBA00023136"/>
    </source>
</evidence>
<dbReference type="PANTHER" id="PTHR30287">
    <property type="entry name" value="MEMBRANE COMPONENT OF PREDICTED ABC SUPERFAMILY METABOLITE UPTAKE TRANSPORTER"/>
    <property type="match status" value="1"/>
</dbReference>
<dbReference type="InterPro" id="IPR025857">
    <property type="entry name" value="MacB_PCD"/>
</dbReference>
<feature type="transmembrane region" description="Helical" evidence="6">
    <location>
        <begin position="485"/>
        <end position="506"/>
    </location>
</feature>
<keyword evidence="3 6" id="KW-0812">Transmembrane</keyword>
<feature type="transmembrane region" description="Helical" evidence="6">
    <location>
        <begin position="435"/>
        <end position="464"/>
    </location>
</feature>
<comment type="subcellular location">
    <subcellularLocation>
        <location evidence="1">Cell membrane</location>
        <topology evidence="1">Multi-pass membrane protein</topology>
    </subcellularLocation>
</comment>
<reference evidence="9" key="1">
    <citation type="submission" date="2020-07" db="EMBL/GenBank/DDBJ databases">
        <title>Huge and variable diversity of episymbiotic CPR bacteria and DPANN archaea in groundwater ecosystems.</title>
        <authorList>
            <person name="He C.Y."/>
            <person name="Keren R."/>
            <person name="Whittaker M."/>
            <person name="Farag I.F."/>
            <person name="Doudna J."/>
            <person name="Cate J.H.D."/>
            <person name="Banfield J.F."/>
        </authorList>
    </citation>
    <scope>NUCLEOTIDE SEQUENCE</scope>
    <source>
        <strain evidence="9">NC_groundwater_1586_Pr3_B-0.1um_66_15</strain>
    </source>
</reference>
<dbReference type="EMBL" id="JACRAF010000018">
    <property type="protein sequence ID" value="MBI4921282.1"/>
    <property type="molecule type" value="Genomic_DNA"/>
</dbReference>
<comment type="caution">
    <text evidence="9">The sequence shown here is derived from an EMBL/GenBank/DDBJ whole genome shotgun (WGS) entry which is preliminary data.</text>
</comment>
<evidence type="ECO:0000259" key="8">
    <source>
        <dbReference type="Pfam" id="PF12704"/>
    </source>
</evidence>
<feature type="transmembrane region" description="Helical" evidence="6">
    <location>
        <begin position="812"/>
        <end position="838"/>
    </location>
</feature>
<feature type="domain" description="ABC3 transporter permease C-terminal" evidence="7">
    <location>
        <begin position="268"/>
        <end position="382"/>
    </location>
</feature>
<evidence type="ECO:0000256" key="3">
    <source>
        <dbReference type="ARBA" id="ARBA00022692"/>
    </source>
</evidence>
<dbReference type="Proteomes" id="UP000782610">
    <property type="component" value="Unassembled WGS sequence"/>
</dbReference>